<dbReference type="EMBL" id="WLYL01000017">
    <property type="protein sequence ID" value="MTD11179.1"/>
    <property type="molecule type" value="Genomic_DNA"/>
</dbReference>
<dbReference type="SUPFAM" id="SSF52540">
    <property type="entry name" value="P-loop containing nucleoside triphosphate hydrolases"/>
    <property type="match status" value="1"/>
</dbReference>
<feature type="binding site" evidence="10">
    <location>
        <begin position="12"/>
        <end position="19"/>
    </location>
    <ligand>
        <name>ATP</name>
        <dbReference type="ChEBI" id="CHEBI:30616"/>
    </ligand>
</feature>
<dbReference type="InterPro" id="IPR018022">
    <property type="entry name" value="IPT"/>
</dbReference>
<dbReference type="Proteomes" id="UP000473854">
    <property type="component" value="Unassembled WGS sequence"/>
</dbReference>
<evidence type="ECO:0000256" key="3">
    <source>
        <dbReference type="ARBA" id="ARBA00005842"/>
    </source>
</evidence>
<keyword evidence="7 10" id="KW-0067">ATP-binding</keyword>
<reference evidence="14 18" key="2">
    <citation type="submission" date="2023-11" db="EMBL/GenBank/DDBJ databases">
        <title>The common occurrence of Acinetobacte faecalis in cattle feces and its emended description.</title>
        <authorList>
            <person name="Kyselkova M."/>
            <person name="Xanthopoulou K."/>
            <person name="Shestivska V."/>
            <person name="Spanelova P."/>
            <person name="Maixnerova M."/>
            <person name="Higgins P.G."/>
            <person name="Nemec A."/>
        </authorList>
    </citation>
    <scope>NUCLEOTIDE SEQUENCE [LARGE SCALE GENOMIC DNA]</scope>
    <source>
        <strain evidence="14 18">ANC 7483</strain>
    </source>
</reference>
<reference evidence="15 19" key="4">
    <citation type="journal article" date="2024" name="Syst. Appl. Microbiol.">
        <title>Evidence for the occurrence of Acinetobacter faecalis in cattle feces and its emended description.</title>
        <authorList>
            <person name="Kyselkova M."/>
            <person name="Xanthopoulou K."/>
            <person name="Shestivska V."/>
            <person name="Spanelova P."/>
            <person name="Maixnerova M."/>
            <person name="Higgins P.G."/>
            <person name="Nemec A."/>
        </authorList>
    </citation>
    <scope>NUCLEOTIDE SEQUENCE [LARGE SCALE GENOMIC DNA]</scope>
    <source>
        <strain evidence="15 19">ANC 7225</strain>
    </source>
</reference>
<comment type="similarity">
    <text evidence="3 10 13">Belongs to the IPP transferase family.</text>
</comment>
<feature type="binding site" evidence="10">
    <location>
        <begin position="14"/>
        <end position="19"/>
    </location>
    <ligand>
        <name>substrate</name>
    </ligand>
</feature>
<dbReference type="RefSeq" id="WP_154772791.1">
    <property type="nucleotide sequence ID" value="NZ_JAXHPD010000007.1"/>
</dbReference>
<evidence type="ECO:0000256" key="8">
    <source>
        <dbReference type="ARBA" id="ARBA00022842"/>
    </source>
</evidence>
<gene>
    <name evidence="10 16" type="primary">miaA</name>
    <name evidence="16" type="ORF">GIX10_06960</name>
    <name evidence="15" type="ORF">SKM48_00125</name>
    <name evidence="14" type="ORF">SKM51_07300</name>
</gene>
<dbReference type="EMBL" id="JAXHPL010000033">
    <property type="protein sequence ID" value="MDY6487004.1"/>
    <property type="molecule type" value="Genomic_DNA"/>
</dbReference>
<evidence type="ECO:0000313" key="16">
    <source>
        <dbReference type="EMBL" id="MTD11179.1"/>
    </source>
</evidence>
<evidence type="ECO:0000256" key="5">
    <source>
        <dbReference type="ARBA" id="ARBA00022694"/>
    </source>
</evidence>
<dbReference type="PANTHER" id="PTHR11088">
    <property type="entry name" value="TRNA DIMETHYLALLYLTRANSFERASE"/>
    <property type="match status" value="1"/>
</dbReference>
<feature type="region of interest" description="Interaction with substrate tRNA" evidence="10">
    <location>
        <begin position="162"/>
        <end position="166"/>
    </location>
</feature>
<evidence type="ECO:0000313" key="14">
    <source>
        <dbReference type="EMBL" id="MDY6487004.1"/>
    </source>
</evidence>
<keyword evidence="8 10" id="KW-0460">Magnesium</keyword>
<comment type="caution">
    <text evidence="16">The sequence shown here is derived from an EMBL/GenBank/DDBJ whole genome shotgun (WGS) entry which is preliminary data.</text>
</comment>
<evidence type="ECO:0000313" key="15">
    <source>
        <dbReference type="EMBL" id="MDY6549182.1"/>
    </source>
</evidence>
<dbReference type="Gene3D" id="3.40.50.300">
    <property type="entry name" value="P-loop containing nucleotide triphosphate hydrolases"/>
    <property type="match status" value="1"/>
</dbReference>
<reference evidence="15" key="3">
    <citation type="submission" date="2023-11" db="EMBL/GenBank/DDBJ databases">
        <authorList>
            <person name="Kyselkova M."/>
            <person name="Xanthopoulou K."/>
            <person name="Shestivska V."/>
            <person name="Spanelova P."/>
            <person name="Maixnerova M."/>
            <person name="Higgins P.G."/>
            <person name="Nemec A."/>
        </authorList>
    </citation>
    <scope>NUCLEOTIDE SEQUENCE</scope>
    <source>
        <strain evidence="15">ANC 7225</strain>
    </source>
</reference>
<keyword evidence="19" id="KW-1185">Reference proteome</keyword>
<comment type="cofactor">
    <cofactor evidence="1 10">
        <name>Mg(2+)</name>
        <dbReference type="ChEBI" id="CHEBI:18420"/>
    </cofactor>
</comment>
<dbReference type="PANTHER" id="PTHR11088:SF60">
    <property type="entry name" value="TRNA DIMETHYLALLYLTRANSFERASE"/>
    <property type="match status" value="1"/>
</dbReference>
<evidence type="ECO:0000313" key="18">
    <source>
        <dbReference type="Proteomes" id="UP001278995"/>
    </source>
</evidence>
<dbReference type="InterPro" id="IPR027417">
    <property type="entry name" value="P-loop_NTPase"/>
</dbReference>
<dbReference type="EMBL" id="JAXHPO010000001">
    <property type="protein sequence ID" value="MDY6549182.1"/>
    <property type="molecule type" value="Genomic_DNA"/>
</dbReference>
<dbReference type="NCBIfam" id="TIGR00174">
    <property type="entry name" value="miaA"/>
    <property type="match status" value="1"/>
</dbReference>
<evidence type="ECO:0000256" key="1">
    <source>
        <dbReference type="ARBA" id="ARBA00001946"/>
    </source>
</evidence>
<dbReference type="Proteomes" id="UP001278995">
    <property type="component" value="Unassembled WGS sequence"/>
</dbReference>
<dbReference type="Gene3D" id="1.10.20.140">
    <property type="match status" value="1"/>
</dbReference>
<comment type="catalytic activity">
    <reaction evidence="9 10 11">
        <text>adenosine(37) in tRNA + dimethylallyl diphosphate = N(6)-dimethylallyladenosine(37) in tRNA + diphosphate</text>
        <dbReference type="Rhea" id="RHEA:26482"/>
        <dbReference type="Rhea" id="RHEA-COMP:10162"/>
        <dbReference type="Rhea" id="RHEA-COMP:10375"/>
        <dbReference type="ChEBI" id="CHEBI:33019"/>
        <dbReference type="ChEBI" id="CHEBI:57623"/>
        <dbReference type="ChEBI" id="CHEBI:74411"/>
        <dbReference type="ChEBI" id="CHEBI:74415"/>
        <dbReference type="EC" id="2.5.1.75"/>
    </reaction>
</comment>
<evidence type="ECO:0000256" key="7">
    <source>
        <dbReference type="ARBA" id="ARBA00022840"/>
    </source>
</evidence>
<sequence>MSNQLPVINLMGPTASGKTALACELYEKGGFELISVDSALVYKDMDIGTAKPTKAEQELYPHHLIDIISPLEVYSAAQFVDDASLLIDQIHAKGKTPILVGGTMLYFKALLEGLSSNLPNADQAIRDEIEAKAESEGWDVVYADLCAIDPLAGQKFNVSDKQRIIRALEVYKLTGQPITQLQAEQPKNLPYRYKFHNYALMPDRVELHKRIEQRLKIMWDIGFLSEVESLIEKYDLNENLPSMRSVGYRQVLDFLKNGDRSHNKIAEMEDKALFATRQLAKRQYTWLRSLQKTHTIQTFCTVKQAQEDLRNFYD</sequence>
<evidence type="ECO:0000256" key="9">
    <source>
        <dbReference type="ARBA" id="ARBA00049563"/>
    </source>
</evidence>
<keyword evidence="6 10" id="KW-0547">Nucleotide-binding</keyword>
<dbReference type="Proteomes" id="UP001284094">
    <property type="component" value="Unassembled WGS sequence"/>
</dbReference>
<feature type="site" description="Interaction with substrate tRNA" evidence="10">
    <location>
        <position position="126"/>
    </location>
</feature>
<evidence type="ECO:0000256" key="13">
    <source>
        <dbReference type="RuleBase" id="RU003785"/>
    </source>
</evidence>
<evidence type="ECO:0000313" key="17">
    <source>
        <dbReference type="Proteomes" id="UP000473854"/>
    </source>
</evidence>
<keyword evidence="5 10" id="KW-0819">tRNA processing</keyword>
<dbReference type="InterPro" id="IPR039657">
    <property type="entry name" value="Dimethylallyltransferase"/>
</dbReference>
<name>A0A6L6GFB8_9GAMM</name>
<evidence type="ECO:0000256" key="12">
    <source>
        <dbReference type="RuleBase" id="RU003784"/>
    </source>
</evidence>
<evidence type="ECO:0000256" key="11">
    <source>
        <dbReference type="RuleBase" id="RU003783"/>
    </source>
</evidence>
<reference evidence="16 17" key="1">
    <citation type="submission" date="2019-11" db="EMBL/GenBank/DDBJ databases">
        <authorList>
            <person name="An D."/>
        </authorList>
    </citation>
    <scope>NUCLEOTIDE SEQUENCE [LARGE SCALE GENOMIC DNA]</scope>
    <source>
        <strain evidence="16 17">YIM 103518</strain>
    </source>
</reference>
<dbReference type="GO" id="GO:0052381">
    <property type="term" value="F:tRNA dimethylallyltransferase activity"/>
    <property type="evidence" value="ECO:0007669"/>
    <property type="project" value="UniProtKB-UniRule"/>
</dbReference>
<keyword evidence="4 10" id="KW-0808">Transferase</keyword>
<dbReference type="HAMAP" id="MF_00185">
    <property type="entry name" value="IPP_trans"/>
    <property type="match status" value="1"/>
</dbReference>
<protein>
    <recommendedName>
        <fullName evidence="10">tRNA dimethylallyltransferase</fullName>
        <ecNumber evidence="10">2.5.1.75</ecNumber>
    </recommendedName>
    <alternativeName>
        <fullName evidence="10">Dimethylallyl diphosphate:tRNA dimethylallyltransferase</fullName>
        <shortName evidence="10">DMAPP:tRNA dimethylallyltransferase</shortName>
        <shortName evidence="10">DMATase</shortName>
    </alternativeName>
    <alternativeName>
        <fullName evidence="10">Isopentenyl-diphosphate:tRNA isopentenyltransferase</fullName>
        <shortName evidence="10">IPP transferase</shortName>
        <shortName evidence="10">IPPT</shortName>
        <shortName evidence="10">IPTase</shortName>
    </alternativeName>
</protein>
<feature type="region of interest" description="Interaction with substrate tRNA" evidence="10">
    <location>
        <begin position="37"/>
        <end position="40"/>
    </location>
</feature>
<evidence type="ECO:0000256" key="2">
    <source>
        <dbReference type="ARBA" id="ARBA00003213"/>
    </source>
</evidence>
<organism evidence="16 17">
    <name type="scientific">Acinetobacter faecalis</name>
    <dbReference type="NCBI Taxonomy" id="2665161"/>
    <lineage>
        <taxon>Bacteria</taxon>
        <taxon>Pseudomonadati</taxon>
        <taxon>Pseudomonadota</taxon>
        <taxon>Gammaproteobacteria</taxon>
        <taxon>Moraxellales</taxon>
        <taxon>Moraxellaceae</taxon>
        <taxon>Acinetobacter</taxon>
    </lineage>
</organism>
<feature type="site" description="Interaction with substrate tRNA" evidence="10">
    <location>
        <position position="103"/>
    </location>
</feature>
<evidence type="ECO:0000256" key="10">
    <source>
        <dbReference type="HAMAP-Rule" id="MF_00185"/>
    </source>
</evidence>
<dbReference type="FunFam" id="1.10.20.140:FF:000001">
    <property type="entry name" value="tRNA dimethylallyltransferase"/>
    <property type="match status" value="1"/>
</dbReference>
<comment type="subunit">
    <text evidence="10">Monomer.</text>
</comment>
<proteinExistence type="inferred from homology"/>
<dbReference type="AlphaFoldDB" id="A0A6L6GFB8"/>
<evidence type="ECO:0000256" key="4">
    <source>
        <dbReference type="ARBA" id="ARBA00022679"/>
    </source>
</evidence>
<dbReference type="GO" id="GO:0006400">
    <property type="term" value="P:tRNA modification"/>
    <property type="evidence" value="ECO:0007669"/>
    <property type="project" value="TreeGrafter"/>
</dbReference>
<evidence type="ECO:0000313" key="19">
    <source>
        <dbReference type="Proteomes" id="UP001284094"/>
    </source>
</evidence>
<dbReference type="GO" id="GO:0005524">
    <property type="term" value="F:ATP binding"/>
    <property type="evidence" value="ECO:0007669"/>
    <property type="project" value="UniProtKB-UniRule"/>
</dbReference>
<dbReference type="EC" id="2.5.1.75" evidence="10"/>
<comment type="function">
    <text evidence="2 10 12">Catalyzes the transfer of a dimethylallyl group onto the adenine at position 37 in tRNAs that read codons beginning with uridine, leading to the formation of N6-(dimethylallyl)adenosine (i(6)A).</text>
</comment>
<dbReference type="GeneID" id="86889032"/>
<dbReference type="Pfam" id="PF01715">
    <property type="entry name" value="IPPT"/>
    <property type="match status" value="1"/>
</dbReference>
<accession>A0A6L6GFB8</accession>
<evidence type="ECO:0000256" key="6">
    <source>
        <dbReference type="ARBA" id="ARBA00022741"/>
    </source>
</evidence>
<comment type="caution">
    <text evidence="10">Lacks conserved residue(s) required for the propagation of feature annotation.</text>
</comment>